<sequence length="363" mass="40376">MPETSDSTDTDQHEQPLLLPDLPDVPLLEILSYLPRQDLLAAGLTCARLGALTRDNAALWTRSWPEREQGFDVVKGLSRVAPPAHTLRLALGVFHDDRKLPLMVSDVKYDQDDQPGRGREAPPCEVDDSSAAESPESLARGGLSWNATARTEDLGYGLILIRELGPTLTHLTVSDHFYPKSSAMPSQVLLALTVMPHLRSLVLDVATRNPPPEVFRDVPAAAIPALELLTLENWAKPTTWSLECQQCFQELQDLIRRAPLSLHVTCVSKDIDRNDENASWFISMECDDPAPGAELHLVVRYGHPCAAEADCPLCAEAVATVRANHHPQWRLMVFSGELGWEKLRSEDWVNPMKIFRESDMESD</sequence>
<feature type="compositionally biased region" description="Basic and acidic residues" evidence="1">
    <location>
        <begin position="108"/>
        <end position="122"/>
    </location>
</feature>
<evidence type="ECO:0000259" key="2">
    <source>
        <dbReference type="PROSITE" id="PS50181"/>
    </source>
</evidence>
<keyword evidence="3" id="KW-1185">Reference proteome</keyword>
<organism evidence="3 4">
    <name type="scientific">Frankliniella occidentalis</name>
    <name type="common">Western flower thrips</name>
    <name type="synonym">Euthrips occidentalis</name>
    <dbReference type="NCBI Taxonomy" id="133901"/>
    <lineage>
        <taxon>Eukaryota</taxon>
        <taxon>Metazoa</taxon>
        <taxon>Ecdysozoa</taxon>
        <taxon>Arthropoda</taxon>
        <taxon>Hexapoda</taxon>
        <taxon>Insecta</taxon>
        <taxon>Pterygota</taxon>
        <taxon>Neoptera</taxon>
        <taxon>Paraneoptera</taxon>
        <taxon>Thysanoptera</taxon>
        <taxon>Terebrantia</taxon>
        <taxon>Thripoidea</taxon>
        <taxon>Thripidae</taxon>
        <taxon>Frankliniella</taxon>
    </lineage>
</organism>
<dbReference type="Proteomes" id="UP000504606">
    <property type="component" value="Unplaced"/>
</dbReference>
<dbReference type="InterPro" id="IPR036047">
    <property type="entry name" value="F-box-like_dom_sf"/>
</dbReference>
<feature type="domain" description="F-box" evidence="2">
    <location>
        <begin position="16"/>
        <end position="63"/>
    </location>
</feature>
<reference evidence="4" key="1">
    <citation type="submission" date="2025-08" db="UniProtKB">
        <authorList>
            <consortium name="RefSeq"/>
        </authorList>
    </citation>
    <scope>IDENTIFICATION</scope>
    <source>
        <tissue evidence="4">Whole organism</tissue>
    </source>
</reference>
<dbReference type="Gene3D" id="1.20.1280.50">
    <property type="match status" value="1"/>
</dbReference>
<protein>
    <submittedName>
        <fullName evidence="4">Uncharacterized protein LOC113212339 isoform X2</fullName>
    </submittedName>
</protein>
<dbReference type="RefSeq" id="XP_026286779.1">
    <property type="nucleotide sequence ID" value="XM_026430994.2"/>
</dbReference>
<proteinExistence type="predicted"/>
<feature type="region of interest" description="Disordered" evidence="1">
    <location>
        <begin position="108"/>
        <end position="140"/>
    </location>
</feature>
<evidence type="ECO:0000256" key="1">
    <source>
        <dbReference type="SAM" id="MobiDB-lite"/>
    </source>
</evidence>
<dbReference type="InterPro" id="IPR001810">
    <property type="entry name" value="F-box_dom"/>
</dbReference>
<name>A0A6J1SZS8_FRAOC</name>
<dbReference type="Pfam" id="PF12937">
    <property type="entry name" value="F-box-like"/>
    <property type="match status" value="1"/>
</dbReference>
<dbReference type="PROSITE" id="PS50181">
    <property type="entry name" value="FBOX"/>
    <property type="match status" value="1"/>
</dbReference>
<dbReference type="AlphaFoldDB" id="A0A6J1SZS8"/>
<evidence type="ECO:0000313" key="3">
    <source>
        <dbReference type="Proteomes" id="UP000504606"/>
    </source>
</evidence>
<evidence type="ECO:0000313" key="4">
    <source>
        <dbReference type="RefSeq" id="XP_026286779.1"/>
    </source>
</evidence>
<dbReference type="GeneID" id="113212339"/>
<accession>A0A6J1SZS8</accession>
<dbReference type="SUPFAM" id="SSF81383">
    <property type="entry name" value="F-box domain"/>
    <property type="match status" value="1"/>
</dbReference>
<gene>
    <name evidence="4" type="primary">LOC113212339</name>
</gene>